<evidence type="ECO:0000259" key="3">
    <source>
        <dbReference type="Pfam" id="PF09992"/>
    </source>
</evidence>
<dbReference type="Pfam" id="PF01436">
    <property type="entry name" value="NHL"/>
    <property type="match status" value="3"/>
</dbReference>
<feature type="domain" description="Phosphodiester glycosidase" evidence="3">
    <location>
        <begin position="142"/>
        <end position="324"/>
    </location>
</feature>
<evidence type="ECO:0000256" key="1">
    <source>
        <dbReference type="ARBA" id="ARBA00022737"/>
    </source>
</evidence>
<sequence length="649" mass="67929">MKGINFNARGIILSGLFVLGSIQIQCTKQVEEALLKQGAQRGQVAMTSSSMAYSDLTQKLLDESGFIDTVISDDEISIAPGVVETDIHYTDTAGKAMHLFILKVDLNEPQVYMEVSTPFNLPAFTRQTVPAQAAEVDTATHKVIAGINGDFFDTSTGIPMGVVHKNGDVIKSTFNDNTLKPQQAVSFFGVTENNAPFIDLKTGYSAFSSQLYNGTGSGVLLVNNYLPVSQPYNVFDPRTSVGYDDNGFVYFVVVDGRNVPYSNGINYAQLTSVFMAFDVKNAVNLDGGGSSTFMTRNPLTNVLQVRNQPSDGTARTVANAWLVYISKVMASNYAGTGTAGLVNGAKASARFDSPEGLAIDASGNMYIADKNNHVIRKISSAGTVSTFAGTGVAGFADGAGSSAKFNSPWKVAVDGSGNVYVADRDNFKIRKITSSGVVSTLAGSTAGYADGTGSAAKFMQPLDVAVDPSGNVIVADNTSHRIRKVTPAGVVTTVAGNGTAGYVNGTGTAAQFKNPSGVAVDASGNIYVADRLNFRIRKITTAGVVSSLAGNGTSGTTDAAAASAKFSDPYGITVDASGNVYVADLISSRIRKISSGQVTTLAGSIPGDKNGTSTVARFNQPTDLVIDGTSNIYVADHTNNKIRLVKLIN</sequence>
<feature type="repeat" description="NHL" evidence="2">
    <location>
        <begin position="507"/>
        <end position="542"/>
    </location>
</feature>
<protein>
    <recommendedName>
        <fullName evidence="3">Phosphodiester glycosidase domain-containing protein</fullName>
    </recommendedName>
</protein>
<accession>A0A4U1GLA5</accession>
<gene>
    <name evidence="4" type="ORF">FBD94_09075</name>
</gene>
<dbReference type="EMBL" id="SWDX01000003">
    <property type="protein sequence ID" value="TKC62362.1"/>
    <property type="molecule type" value="Genomic_DNA"/>
</dbReference>
<evidence type="ECO:0000313" key="4">
    <source>
        <dbReference type="EMBL" id="TKC62362.1"/>
    </source>
</evidence>
<reference evidence="4 5" key="1">
    <citation type="submission" date="2019-04" db="EMBL/GenBank/DDBJ databases">
        <title>Pedobacter sp. RP-1-16 sp. nov., isolated from Arctic soil.</title>
        <authorList>
            <person name="Dahal R.H."/>
            <person name="Kim D.-U."/>
        </authorList>
    </citation>
    <scope>NUCLEOTIDE SEQUENCE [LARGE SCALE GENOMIC DNA]</scope>
    <source>
        <strain evidence="4 5">RP-1-16</strain>
    </source>
</reference>
<dbReference type="InterPro" id="IPR011042">
    <property type="entry name" value="6-blade_b-propeller_TolB-like"/>
</dbReference>
<organism evidence="4 5">
    <name type="scientific">Pedobacter hiemivivus</name>
    <dbReference type="NCBI Taxonomy" id="2530454"/>
    <lineage>
        <taxon>Bacteria</taxon>
        <taxon>Pseudomonadati</taxon>
        <taxon>Bacteroidota</taxon>
        <taxon>Sphingobacteriia</taxon>
        <taxon>Sphingobacteriales</taxon>
        <taxon>Sphingobacteriaceae</taxon>
        <taxon>Pedobacter</taxon>
    </lineage>
</organism>
<comment type="caution">
    <text evidence="4">The sequence shown here is derived from an EMBL/GenBank/DDBJ whole genome shotgun (WGS) entry which is preliminary data.</text>
</comment>
<name>A0A4U1GLA5_9SPHI</name>
<dbReference type="Pfam" id="PF09992">
    <property type="entry name" value="NAGPA"/>
    <property type="match status" value="1"/>
</dbReference>
<dbReference type="AlphaFoldDB" id="A0A4U1GLA5"/>
<dbReference type="InterPro" id="IPR018711">
    <property type="entry name" value="NAGPA"/>
</dbReference>
<dbReference type="Gene3D" id="2.120.10.30">
    <property type="entry name" value="TolB, C-terminal domain"/>
    <property type="match status" value="3"/>
</dbReference>
<feature type="repeat" description="NHL" evidence="2">
    <location>
        <begin position="400"/>
        <end position="435"/>
    </location>
</feature>
<dbReference type="PANTHER" id="PTHR13833:SF71">
    <property type="entry name" value="NHL DOMAIN-CONTAINING PROTEIN"/>
    <property type="match status" value="1"/>
</dbReference>
<keyword evidence="1" id="KW-0677">Repeat</keyword>
<dbReference type="SUPFAM" id="SSF50956">
    <property type="entry name" value="Thermostable phytase (3-phytase)"/>
    <property type="match status" value="1"/>
</dbReference>
<proteinExistence type="predicted"/>
<dbReference type="PROSITE" id="PS51125">
    <property type="entry name" value="NHL"/>
    <property type="match status" value="3"/>
</dbReference>
<dbReference type="Proteomes" id="UP000309594">
    <property type="component" value="Unassembled WGS sequence"/>
</dbReference>
<dbReference type="SUPFAM" id="SSF101898">
    <property type="entry name" value="NHL repeat"/>
    <property type="match status" value="1"/>
</dbReference>
<dbReference type="CDD" id="cd14953">
    <property type="entry name" value="NHL_like_1"/>
    <property type="match status" value="1"/>
</dbReference>
<dbReference type="RefSeq" id="WP_136879965.1">
    <property type="nucleotide sequence ID" value="NZ_SWDX01000003.1"/>
</dbReference>
<evidence type="ECO:0000313" key="5">
    <source>
        <dbReference type="Proteomes" id="UP000309594"/>
    </source>
</evidence>
<dbReference type="PANTHER" id="PTHR13833">
    <property type="match status" value="1"/>
</dbReference>
<dbReference type="InterPro" id="IPR001258">
    <property type="entry name" value="NHL_repeat"/>
</dbReference>
<evidence type="ECO:0000256" key="2">
    <source>
        <dbReference type="PROSITE-ProRule" id="PRU00504"/>
    </source>
</evidence>
<feature type="repeat" description="NHL" evidence="2">
    <location>
        <begin position="453"/>
        <end position="488"/>
    </location>
</feature>